<gene>
    <name evidence="6" type="ORF">THAOC_30915</name>
</gene>
<sequence length="458" mass="52167">MPELELRRDPLGANRGKSFRQHAGVVSQRVKKAYHDKFYIPPYRPTNRNWEMTFSALGFNRKTVEKFWRLFCQVNHSSGAIQLEHFLAHFRLDWTPWTERCFRYFDTTGGGDIDFLEFMISVWNVCTFKVGTLSNFAFDMYDLDSDGELSIPEVEGMVGELYGHNGGGKCLMEAVEFLEQRGGALKLNSFIAFTASHQMLLFPMFKLQRQLQKRVFGTGYWERIEKRAMDNYGNTNKNEFNPRHVQILLRTYQTGGAVAVLSHTGDPNQGPSGMISSLESGEATSWEHTKPKRNCFAYSSTNQYRPNKKQGKSDGPVGGATILPPVEKELGDAKKNQPTETESKPTIPKNVARDLERIRAKRAKSLRHREDKHLDNNQNDVSIGNDVSPTTAGQKAVVPSKVAEDLKRIRAKRTKKMLQLHSSGLRQSRPKGRSQITRQREAGSIFFNQQSGRRGWLE</sequence>
<dbReference type="OrthoDB" id="191686at2759"/>
<dbReference type="Gene3D" id="1.10.238.10">
    <property type="entry name" value="EF-hand"/>
    <property type="match status" value="1"/>
</dbReference>
<evidence type="ECO:0000313" key="6">
    <source>
        <dbReference type="EMBL" id="EJK50147.1"/>
    </source>
</evidence>
<reference evidence="6 7" key="1">
    <citation type="journal article" date="2012" name="Genome Biol.">
        <title>Genome and low-iron response of an oceanic diatom adapted to chronic iron limitation.</title>
        <authorList>
            <person name="Lommer M."/>
            <person name="Specht M."/>
            <person name="Roy A.S."/>
            <person name="Kraemer L."/>
            <person name="Andreson R."/>
            <person name="Gutowska M.A."/>
            <person name="Wolf J."/>
            <person name="Bergner S.V."/>
            <person name="Schilhabel M.B."/>
            <person name="Klostermeier U.C."/>
            <person name="Beiko R.G."/>
            <person name="Rosenstiel P."/>
            <person name="Hippler M."/>
            <person name="Laroche J."/>
        </authorList>
    </citation>
    <scope>NUCLEOTIDE SEQUENCE [LARGE SCALE GENOMIC DNA]</scope>
    <source>
        <strain evidence="6 7">CCMP1005</strain>
    </source>
</reference>
<keyword evidence="7" id="KW-1185">Reference proteome</keyword>
<dbReference type="Proteomes" id="UP000266841">
    <property type="component" value="Unassembled WGS sequence"/>
</dbReference>
<dbReference type="InterPro" id="IPR018247">
    <property type="entry name" value="EF_Hand_1_Ca_BS"/>
</dbReference>
<evidence type="ECO:0000313" key="7">
    <source>
        <dbReference type="Proteomes" id="UP000266841"/>
    </source>
</evidence>
<dbReference type="GO" id="GO:0005509">
    <property type="term" value="F:calcium ion binding"/>
    <property type="evidence" value="ECO:0007669"/>
    <property type="project" value="InterPro"/>
</dbReference>
<protein>
    <recommendedName>
        <fullName evidence="5">EF-hand domain-containing protein</fullName>
    </recommendedName>
</protein>
<name>K0RU38_THAOC</name>
<keyword evidence="2" id="KW-0677">Repeat</keyword>
<dbReference type="SUPFAM" id="SSF47473">
    <property type="entry name" value="EF-hand"/>
    <property type="match status" value="1"/>
</dbReference>
<organism evidence="6 7">
    <name type="scientific">Thalassiosira oceanica</name>
    <name type="common">Marine diatom</name>
    <dbReference type="NCBI Taxonomy" id="159749"/>
    <lineage>
        <taxon>Eukaryota</taxon>
        <taxon>Sar</taxon>
        <taxon>Stramenopiles</taxon>
        <taxon>Ochrophyta</taxon>
        <taxon>Bacillariophyta</taxon>
        <taxon>Coscinodiscophyceae</taxon>
        <taxon>Thalassiosirophycidae</taxon>
        <taxon>Thalassiosirales</taxon>
        <taxon>Thalassiosiraceae</taxon>
        <taxon>Thalassiosira</taxon>
    </lineage>
</organism>
<feature type="compositionally biased region" description="Polar residues" evidence="4">
    <location>
        <begin position="376"/>
        <end position="393"/>
    </location>
</feature>
<evidence type="ECO:0000256" key="2">
    <source>
        <dbReference type="ARBA" id="ARBA00022737"/>
    </source>
</evidence>
<evidence type="ECO:0000259" key="5">
    <source>
        <dbReference type="PROSITE" id="PS50222"/>
    </source>
</evidence>
<proteinExistence type="predicted"/>
<dbReference type="eggNOG" id="KOG0034">
    <property type="taxonomic scope" value="Eukaryota"/>
</dbReference>
<evidence type="ECO:0000256" key="3">
    <source>
        <dbReference type="ARBA" id="ARBA00022837"/>
    </source>
</evidence>
<dbReference type="OMA" id="TERCFRY"/>
<evidence type="ECO:0000256" key="1">
    <source>
        <dbReference type="ARBA" id="ARBA00022723"/>
    </source>
</evidence>
<comment type="caution">
    <text evidence="6">The sequence shown here is derived from an EMBL/GenBank/DDBJ whole genome shotgun (WGS) entry which is preliminary data.</text>
</comment>
<dbReference type="AlphaFoldDB" id="K0RU38"/>
<keyword evidence="1" id="KW-0479">Metal-binding</keyword>
<dbReference type="PROSITE" id="PS50222">
    <property type="entry name" value="EF_HAND_2"/>
    <property type="match status" value="1"/>
</dbReference>
<evidence type="ECO:0000256" key="4">
    <source>
        <dbReference type="SAM" id="MobiDB-lite"/>
    </source>
</evidence>
<dbReference type="PROSITE" id="PS00018">
    <property type="entry name" value="EF_HAND_1"/>
    <property type="match status" value="1"/>
</dbReference>
<feature type="domain" description="EF-hand" evidence="5">
    <location>
        <begin position="137"/>
        <end position="164"/>
    </location>
</feature>
<feature type="compositionally biased region" description="Basic and acidic residues" evidence="4">
    <location>
        <begin position="326"/>
        <end position="343"/>
    </location>
</feature>
<keyword evidence="3" id="KW-0106">Calcium</keyword>
<dbReference type="InterPro" id="IPR011992">
    <property type="entry name" value="EF-hand-dom_pair"/>
</dbReference>
<dbReference type="PANTHER" id="PTHR45942">
    <property type="entry name" value="PROTEIN PHOSPATASE 3 REGULATORY SUBUNIT B ALPHA ISOFORM TYPE 1"/>
    <property type="match status" value="1"/>
</dbReference>
<feature type="region of interest" description="Disordered" evidence="4">
    <location>
        <begin position="301"/>
        <end position="399"/>
    </location>
</feature>
<dbReference type="InterPro" id="IPR002048">
    <property type="entry name" value="EF_hand_dom"/>
</dbReference>
<accession>K0RU38</accession>
<dbReference type="EMBL" id="AGNL01044158">
    <property type="protein sequence ID" value="EJK50147.1"/>
    <property type="molecule type" value="Genomic_DNA"/>
</dbReference>
<feature type="region of interest" description="Disordered" evidence="4">
    <location>
        <begin position="420"/>
        <end position="458"/>
    </location>
</feature>